<dbReference type="AlphaFoldDB" id="A0A7C3C6P7"/>
<dbReference type="EMBL" id="DRNH01000052">
    <property type="protein sequence ID" value="HFB53281.1"/>
    <property type="molecule type" value="Genomic_DNA"/>
</dbReference>
<dbReference type="PANTHER" id="PTHR32089">
    <property type="entry name" value="METHYL-ACCEPTING CHEMOTAXIS PROTEIN MCPB"/>
    <property type="match status" value="1"/>
</dbReference>
<dbReference type="SMART" id="SM00283">
    <property type="entry name" value="MA"/>
    <property type="match status" value="1"/>
</dbReference>
<evidence type="ECO:0000259" key="4">
    <source>
        <dbReference type="PROSITE" id="PS50111"/>
    </source>
</evidence>
<name>A0A7C3C6P7_9BACT</name>
<feature type="coiled-coil region" evidence="3">
    <location>
        <begin position="278"/>
        <end position="305"/>
    </location>
</feature>
<dbReference type="Gene3D" id="1.20.120.1530">
    <property type="match status" value="1"/>
</dbReference>
<dbReference type="Gene3D" id="6.10.250.3200">
    <property type="match status" value="1"/>
</dbReference>
<dbReference type="Gene3D" id="1.20.120.30">
    <property type="entry name" value="Aspartate receptor, ligand-binding domain"/>
    <property type="match status" value="1"/>
</dbReference>
<protein>
    <submittedName>
        <fullName evidence="5">Chemotaxis protein</fullName>
    </submittedName>
</protein>
<gene>
    <name evidence="5" type="ORF">ENJ67_00990</name>
</gene>
<dbReference type="GO" id="GO:0007165">
    <property type="term" value="P:signal transduction"/>
    <property type="evidence" value="ECO:0007669"/>
    <property type="project" value="UniProtKB-KW"/>
</dbReference>
<sequence length="441" mass="48852">MSLFSSKKNISDTELMTQIATVLKDVENGKLSSRIILTKDETPLEKIAWDINNSLDQMEIILRETRYTISAVSNGQMYRSMFPEGLHGEFQETAKAIQKAIASMKANERYKLMGILTTQFSQLNGGMKGNLDIITADINRTKDAFVKVTELTSNATQSAQSTYEAVSATTQEISNLNNLVMDTTQAIELMDENVNEITNVVNLIKDIADQTNLLALNAAIEAARAGEHGRGFAVVADEVRKLAERTTKATGEISITIQNLQQQSSGISENASTMSSIATNANETMDNFSQTMNQLNNDMGETSKESNKSSFALFLANYKIHHIIFKSNAYSAVVNGTVTEELKKDSHHCGFGAWYYTQGMKVFGNNKTFKAMQPHHERFHQLINENIDCALTGGCMTKNDTKDEIINRFREAEQHSVDMFALMDQLAEEVGADIDMSVVLG</sequence>
<evidence type="ECO:0000256" key="2">
    <source>
        <dbReference type="PROSITE-ProRule" id="PRU00284"/>
    </source>
</evidence>
<keyword evidence="1 2" id="KW-0807">Transducer</keyword>
<organism evidence="5">
    <name type="scientific">Sulfurimonas autotrophica</name>
    <dbReference type="NCBI Taxonomy" id="202747"/>
    <lineage>
        <taxon>Bacteria</taxon>
        <taxon>Pseudomonadati</taxon>
        <taxon>Campylobacterota</taxon>
        <taxon>Epsilonproteobacteria</taxon>
        <taxon>Campylobacterales</taxon>
        <taxon>Sulfurimonadaceae</taxon>
        <taxon>Sulfurimonas</taxon>
    </lineage>
</organism>
<proteinExistence type="predicted"/>
<dbReference type="SUPFAM" id="SSF58104">
    <property type="entry name" value="Methyl-accepting chemotaxis protein (MCP) signaling domain"/>
    <property type="match status" value="1"/>
</dbReference>
<keyword evidence="3" id="KW-0175">Coiled coil</keyword>
<evidence type="ECO:0000256" key="1">
    <source>
        <dbReference type="ARBA" id="ARBA00023224"/>
    </source>
</evidence>
<feature type="domain" description="Methyl-accepting transducer" evidence="4">
    <location>
        <begin position="130"/>
        <end position="303"/>
    </location>
</feature>
<accession>A0A7C3C6P7</accession>
<dbReference type="Pfam" id="PF13682">
    <property type="entry name" value="CZB"/>
    <property type="match status" value="1"/>
</dbReference>
<evidence type="ECO:0000256" key="3">
    <source>
        <dbReference type="SAM" id="Coils"/>
    </source>
</evidence>
<dbReference type="PANTHER" id="PTHR32089:SF112">
    <property type="entry name" value="LYSOZYME-LIKE PROTEIN-RELATED"/>
    <property type="match status" value="1"/>
</dbReference>
<comment type="caution">
    <text evidence="5">The sequence shown here is derived from an EMBL/GenBank/DDBJ whole genome shotgun (WGS) entry which is preliminary data.</text>
</comment>
<evidence type="ECO:0000313" key="5">
    <source>
        <dbReference type="EMBL" id="HFB53281.1"/>
    </source>
</evidence>
<dbReference type="InterPro" id="IPR025991">
    <property type="entry name" value="Chemoreceptor_zinc-bind_dom"/>
</dbReference>
<dbReference type="PROSITE" id="PS50111">
    <property type="entry name" value="CHEMOTAXIS_TRANSDUC_2"/>
    <property type="match status" value="1"/>
</dbReference>
<dbReference type="Pfam" id="PF00015">
    <property type="entry name" value="MCPsignal"/>
    <property type="match status" value="1"/>
</dbReference>
<dbReference type="InterPro" id="IPR004089">
    <property type="entry name" value="MCPsignal_dom"/>
</dbReference>
<reference evidence="5" key="1">
    <citation type="journal article" date="2020" name="mSystems">
        <title>Genome- and Community-Level Interaction Insights into Carbon Utilization and Element Cycling Functions of Hydrothermarchaeota in Hydrothermal Sediment.</title>
        <authorList>
            <person name="Zhou Z."/>
            <person name="Liu Y."/>
            <person name="Xu W."/>
            <person name="Pan J."/>
            <person name="Luo Z.H."/>
            <person name="Li M."/>
        </authorList>
    </citation>
    <scope>NUCLEOTIDE SEQUENCE [LARGE SCALE GENOMIC DNA]</scope>
    <source>
        <strain evidence="5">HyVt-507</strain>
    </source>
</reference>
<dbReference type="Proteomes" id="UP000886390">
    <property type="component" value="Unassembled WGS sequence"/>
</dbReference>
<dbReference type="GO" id="GO:0016020">
    <property type="term" value="C:membrane"/>
    <property type="evidence" value="ECO:0007669"/>
    <property type="project" value="InterPro"/>
</dbReference>